<dbReference type="Proteomes" id="UP001165587">
    <property type="component" value="Unassembled WGS sequence"/>
</dbReference>
<sequence>MAIVDWAFIALGNGREAADGERAVVEFDGLTSRFVVVPDAAAAVDVAASLVASGVQTVELCGAFSPAEVAAVRAVTGSVPVGAVQYGVDSVQGFAALL</sequence>
<organism evidence="1 2">
    <name type="scientific">Herbiconiux oxytropis</name>
    <dbReference type="NCBI Taxonomy" id="2970915"/>
    <lineage>
        <taxon>Bacteria</taxon>
        <taxon>Bacillati</taxon>
        <taxon>Actinomycetota</taxon>
        <taxon>Actinomycetes</taxon>
        <taxon>Micrococcales</taxon>
        <taxon>Microbacteriaceae</taxon>
        <taxon>Herbiconiux</taxon>
    </lineage>
</organism>
<gene>
    <name evidence="1" type="ORF">N1028_05140</name>
</gene>
<dbReference type="RefSeq" id="WP_259525750.1">
    <property type="nucleotide sequence ID" value="NZ_JANLCK010000002.1"/>
</dbReference>
<dbReference type="InterPro" id="IPR045441">
    <property type="entry name" value="DUF6506"/>
</dbReference>
<protein>
    <submittedName>
        <fullName evidence="1">DUF6506 family protein</fullName>
    </submittedName>
</protein>
<accession>A0AA41XGH3</accession>
<keyword evidence="2" id="KW-1185">Reference proteome</keyword>
<proteinExistence type="predicted"/>
<dbReference type="AlphaFoldDB" id="A0AA41XGH3"/>
<evidence type="ECO:0000313" key="2">
    <source>
        <dbReference type="Proteomes" id="UP001165587"/>
    </source>
</evidence>
<reference evidence="1" key="1">
    <citation type="submission" date="2022-08" db="EMBL/GenBank/DDBJ databases">
        <authorList>
            <person name="Deng Y."/>
            <person name="Han X.-F."/>
            <person name="Zhang Y.-Q."/>
        </authorList>
    </citation>
    <scope>NUCLEOTIDE SEQUENCE</scope>
    <source>
        <strain evidence="1">CPCC 203407</strain>
    </source>
</reference>
<dbReference type="EMBL" id="JANLCK010000002">
    <property type="protein sequence ID" value="MCS5725275.1"/>
    <property type="molecule type" value="Genomic_DNA"/>
</dbReference>
<evidence type="ECO:0000313" key="1">
    <source>
        <dbReference type="EMBL" id="MCS5725275.1"/>
    </source>
</evidence>
<comment type="caution">
    <text evidence="1">The sequence shown here is derived from an EMBL/GenBank/DDBJ whole genome shotgun (WGS) entry which is preliminary data.</text>
</comment>
<name>A0AA41XGH3_9MICO</name>
<dbReference type="Pfam" id="PF20116">
    <property type="entry name" value="DUF6506"/>
    <property type="match status" value="1"/>
</dbReference>